<evidence type="ECO:0000256" key="1">
    <source>
        <dbReference type="ARBA" id="ARBA00004245"/>
    </source>
</evidence>
<dbReference type="GO" id="GO:0007018">
    <property type="term" value="P:microtubule-based movement"/>
    <property type="evidence" value="ECO:0007669"/>
    <property type="project" value="InterPro"/>
</dbReference>
<dbReference type="AlphaFoldDB" id="A0A8J5BT20"/>
<comment type="caution">
    <text evidence="9">The sequence shown here is derived from an EMBL/GenBank/DDBJ whole genome shotgun (WGS) entry which is preliminary data.</text>
</comment>
<dbReference type="SUPFAM" id="SSF52540">
    <property type="entry name" value="P-loop containing nucleoside triphosphate hydrolases"/>
    <property type="match status" value="1"/>
</dbReference>
<gene>
    <name evidence="9" type="primary">kif7</name>
    <name evidence="9" type="ORF">GWK47_024791</name>
</gene>
<feature type="compositionally biased region" description="Low complexity" evidence="6">
    <location>
        <begin position="522"/>
        <end position="533"/>
    </location>
</feature>
<keyword evidence="10" id="KW-1185">Reference proteome</keyword>
<keyword evidence="3 5" id="KW-0067">ATP-binding</keyword>
<dbReference type="GO" id="GO:0005875">
    <property type="term" value="C:microtubule associated complex"/>
    <property type="evidence" value="ECO:0007669"/>
    <property type="project" value="TreeGrafter"/>
</dbReference>
<feature type="compositionally biased region" description="Basic and acidic residues" evidence="6">
    <location>
        <begin position="589"/>
        <end position="604"/>
    </location>
</feature>
<evidence type="ECO:0000256" key="2">
    <source>
        <dbReference type="ARBA" id="ARBA00022741"/>
    </source>
</evidence>
<dbReference type="Gene3D" id="3.40.850.10">
    <property type="entry name" value="Kinesin motor domain"/>
    <property type="match status" value="1"/>
</dbReference>
<accession>A0A8J5BT20</accession>
<dbReference type="InterPro" id="IPR001752">
    <property type="entry name" value="Kinesin_motor_dom"/>
</dbReference>
<name>A0A8J5BT20_CHIOP</name>
<dbReference type="PRINTS" id="PR00380">
    <property type="entry name" value="KINESINHEAVY"/>
</dbReference>
<dbReference type="GO" id="GO:0051231">
    <property type="term" value="P:spindle elongation"/>
    <property type="evidence" value="ECO:0007669"/>
    <property type="project" value="TreeGrafter"/>
</dbReference>
<organism evidence="9 10">
    <name type="scientific">Chionoecetes opilio</name>
    <name type="common">Atlantic snow crab</name>
    <name type="synonym">Cancer opilio</name>
    <dbReference type="NCBI Taxonomy" id="41210"/>
    <lineage>
        <taxon>Eukaryota</taxon>
        <taxon>Metazoa</taxon>
        <taxon>Ecdysozoa</taxon>
        <taxon>Arthropoda</taxon>
        <taxon>Crustacea</taxon>
        <taxon>Multicrustacea</taxon>
        <taxon>Malacostraca</taxon>
        <taxon>Eumalacostraca</taxon>
        <taxon>Eucarida</taxon>
        <taxon>Decapoda</taxon>
        <taxon>Pleocyemata</taxon>
        <taxon>Brachyura</taxon>
        <taxon>Eubrachyura</taxon>
        <taxon>Majoidea</taxon>
        <taxon>Majidae</taxon>
        <taxon>Chionoecetes</taxon>
    </lineage>
</organism>
<dbReference type="GO" id="GO:0007052">
    <property type="term" value="P:mitotic spindle organization"/>
    <property type="evidence" value="ECO:0007669"/>
    <property type="project" value="TreeGrafter"/>
</dbReference>
<dbReference type="SMART" id="SM00129">
    <property type="entry name" value="KISc"/>
    <property type="match status" value="1"/>
</dbReference>
<evidence type="ECO:0000313" key="10">
    <source>
        <dbReference type="Proteomes" id="UP000770661"/>
    </source>
</evidence>
<dbReference type="OrthoDB" id="6345572at2759"/>
<feature type="region of interest" description="Disordered" evidence="6">
    <location>
        <begin position="371"/>
        <end position="397"/>
    </location>
</feature>
<evidence type="ECO:0000256" key="5">
    <source>
        <dbReference type="PROSITE-ProRule" id="PRU00283"/>
    </source>
</evidence>
<comment type="subcellular location">
    <subcellularLocation>
        <location evidence="1">Cytoplasm</location>
        <location evidence="1">Cytoskeleton</location>
    </subcellularLocation>
</comment>
<feature type="compositionally biased region" description="Low complexity" evidence="6">
    <location>
        <begin position="371"/>
        <end position="383"/>
    </location>
</feature>
<feature type="compositionally biased region" description="Polar residues" evidence="6">
    <location>
        <begin position="385"/>
        <end position="397"/>
    </location>
</feature>
<feature type="compositionally biased region" description="Pro residues" evidence="6">
    <location>
        <begin position="419"/>
        <end position="429"/>
    </location>
</feature>
<dbReference type="PANTHER" id="PTHR47969:SF25">
    <property type="entry name" value="KINESIN MOTOR DOMAIN-CONTAINING PROTEIN"/>
    <property type="match status" value="1"/>
</dbReference>
<evidence type="ECO:0000256" key="6">
    <source>
        <dbReference type="SAM" id="MobiDB-lite"/>
    </source>
</evidence>
<dbReference type="PROSITE" id="PS50067">
    <property type="entry name" value="KINESIN_MOTOR_2"/>
    <property type="match status" value="1"/>
</dbReference>
<dbReference type="EMBL" id="JACEEZ010025165">
    <property type="protein sequence ID" value="KAG0703943.1"/>
    <property type="molecule type" value="Genomic_DNA"/>
</dbReference>
<keyword evidence="2 5" id="KW-0547">Nucleotide-binding</keyword>
<keyword evidence="7" id="KW-0732">Signal</keyword>
<keyword evidence="4" id="KW-0206">Cytoskeleton</keyword>
<dbReference type="InterPro" id="IPR027640">
    <property type="entry name" value="Kinesin-like_fam"/>
</dbReference>
<dbReference type="Proteomes" id="UP000770661">
    <property type="component" value="Unassembled WGS sequence"/>
</dbReference>
<dbReference type="Pfam" id="PF00225">
    <property type="entry name" value="Kinesin"/>
    <property type="match status" value="1"/>
</dbReference>
<feature type="domain" description="Kinesin motor" evidence="8">
    <location>
        <begin position="27"/>
        <end position="355"/>
    </location>
</feature>
<feature type="binding site" evidence="5">
    <location>
        <begin position="104"/>
        <end position="111"/>
    </location>
    <ligand>
        <name>ATP</name>
        <dbReference type="ChEBI" id="CHEBI:30616"/>
    </ligand>
</feature>
<evidence type="ECO:0000259" key="8">
    <source>
        <dbReference type="PROSITE" id="PS50067"/>
    </source>
</evidence>
<sequence>MEVPIRVVSRVMLRLCVLNVVDFMSLEECVPSQIRPCTPQEQSQGSCVEAAPASSQIILGYDHFSDFDAVFSPDVSQKELYLACLADLVANFFQGYNVTVVGYGQRSSGKTYTLTGPDFLWAMNEEEFGLLPQAVRHIFNLMRECPGREYRVHVSYMVVQREAVYDLLSATNSYLQLNVLEDNTGNVVIPGLNVIDCSNITEVFNCLEAGLVHRHTAALHTQDPATSHAIFSLILEHQWSDADGKMKYLYSRMNFVDLGGSERLMQFGYGDFGLPNEDSFFLNSDLKALSNVIHCLADHSYTGPIPYKESRLTHILKDAFGGNSLSLMVCCLSPSPEDFDATFNTLKYGGLARYILNCPAVNLAIQNSAPASSATLTPSSPHTMLRQSSSRQSTVAGVQSSVQQSLATVLQSTATTDTAPPPTEDLPPPEPEDIFKFQFAASQWQQLVSSAEDLLGEILQSPQVSPTDKTRIESWMCMKAEAEECIGADLGALRFNAAANRVLEVIEELSEPEVSGSISPLSTTTAASAKDTTASSSASSFGEEFYDQLAVLTQKFATITEQLVAAVQDSCDSPTQVRASAERRRSHQGRKEKTETLVKEKEDEKKEEEEEKERKRMHSRSLSRSR</sequence>
<dbReference type="PANTHER" id="PTHR47969">
    <property type="entry name" value="CHROMOSOME-ASSOCIATED KINESIN KIF4A-RELATED"/>
    <property type="match status" value="1"/>
</dbReference>
<proteinExistence type="inferred from homology"/>
<dbReference type="GO" id="GO:0005524">
    <property type="term" value="F:ATP binding"/>
    <property type="evidence" value="ECO:0007669"/>
    <property type="project" value="UniProtKB-UniRule"/>
</dbReference>
<dbReference type="InterPro" id="IPR027417">
    <property type="entry name" value="P-loop_NTPase"/>
</dbReference>
<evidence type="ECO:0000256" key="4">
    <source>
        <dbReference type="ARBA" id="ARBA00023212"/>
    </source>
</evidence>
<feature type="region of interest" description="Disordered" evidence="6">
    <location>
        <begin position="513"/>
        <end position="533"/>
    </location>
</feature>
<feature type="compositionally biased region" description="Basic residues" evidence="6">
    <location>
        <begin position="615"/>
        <end position="626"/>
    </location>
</feature>
<dbReference type="GO" id="GO:0003777">
    <property type="term" value="F:microtubule motor activity"/>
    <property type="evidence" value="ECO:0007669"/>
    <property type="project" value="InterPro"/>
</dbReference>
<dbReference type="GO" id="GO:0008017">
    <property type="term" value="F:microtubule binding"/>
    <property type="evidence" value="ECO:0007669"/>
    <property type="project" value="InterPro"/>
</dbReference>
<feature type="region of interest" description="Disordered" evidence="6">
    <location>
        <begin position="569"/>
        <end position="626"/>
    </location>
</feature>
<keyword evidence="5" id="KW-0505">Motor protein</keyword>
<evidence type="ECO:0000256" key="7">
    <source>
        <dbReference type="SAM" id="SignalP"/>
    </source>
</evidence>
<comment type="similarity">
    <text evidence="5">Belongs to the TRAFAC class myosin-kinesin ATPase superfamily. Kinesin family.</text>
</comment>
<protein>
    <submittedName>
        <fullName evidence="9">Kinesin-like protein kif7</fullName>
    </submittedName>
</protein>
<feature type="region of interest" description="Disordered" evidence="6">
    <location>
        <begin position="412"/>
        <end position="432"/>
    </location>
</feature>
<reference evidence="9" key="1">
    <citation type="submission" date="2020-07" db="EMBL/GenBank/DDBJ databases">
        <title>The High-quality genome of the commercially important snow crab, Chionoecetes opilio.</title>
        <authorList>
            <person name="Jeong J.-H."/>
            <person name="Ryu S."/>
        </authorList>
    </citation>
    <scope>NUCLEOTIDE SEQUENCE</scope>
    <source>
        <strain evidence="9">MADBK_172401_WGS</strain>
        <tissue evidence="9">Digestive gland</tissue>
    </source>
</reference>
<feature type="signal peptide" evidence="7">
    <location>
        <begin position="1"/>
        <end position="23"/>
    </location>
</feature>
<evidence type="ECO:0000313" key="9">
    <source>
        <dbReference type="EMBL" id="KAG0703943.1"/>
    </source>
</evidence>
<evidence type="ECO:0000256" key="3">
    <source>
        <dbReference type="ARBA" id="ARBA00022840"/>
    </source>
</evidence>
<keyword evidence="4" id="KW-0963">Cytoplasm</keyword>
<dbReference type="InterPro" id="IPR036961">
    <property type="entry name" value="Kinesin_motor_dom_sf"/>
</dbReference>
<feature type="chain" id="PRO_5035270051" evidence="7">
    <location>
        <begin position="24"/>
        <end position="626"/>
    </location>
</feature>